<evidence type="ECO:0000313" key="1">
    <source>
        <dbReference type="EMBL" id="KAJ4373936.1"/>
    </source>
</evidence>
<dbReference type="OrthoDB" id="3801271at2759"/>
<dbReference type="AlphaFoldDB" id="A0A9W9CNX2"/>
<evidence type="ECO:0000313" key="2">
    <source>
        <dbReference type="Proteomes" id="UP001140560"/>
    </source>
</evidence>
<gene>
    <name evidence="1" type="ORF">N0V83_002675</name>
</gene>
<accession>A0A9W9CNX2</accession>
<dbReference type="Proteomes" id="UP001140560">
    <property type="component" value="Unassembled WGS sequence"/>
</dbReference>
<reference evidence="1" key="1">
    <citation type="submission" date="2022-10" db="EMBL/GenBank/DDBJ databases">
        <title>Tapping the CABI collections for fungal endophytes: first genome assemblies for Collariella, Neodidymelliopsis, Ascochyta clinopodiicola, Didymella pomorum, Didymosphaeria variabile, Neocosmospora piperis and Neocucurbitaria cava.</title>
        <authorList>
            <person name="Hill R."/>
        </authorList>
    </citation>
    <scope>NUCLEOTIDE SEQUENCE</scope>
    <source>
        <strain evidence="1">IMI 356814</strain>
    </source>
</reference>
<comment type="caution">
    <text evidence="1">The sequence shown here is derived from an EMBL/GenBank/DDBJ whole genome shotgun (WGS) entry which is preliminary data.</text>
</comment>
<protein>
    <submittedName>
        <fullName evidence="1">Uncharacterized protein</fullName>
    </submittedName>
</protein>
<sequence length="352" mass="39348">MSLLLKLPTELDAIIVEYVRYGGSSQDTLKSLCHVSKYYRQLAEPLLYQDILISNLAEHRVKRLLNALLDRKDLAKHVKRLVVQECSTSTPDSPSLSNHLANNNDATILSKAKNYMQHPPWKPVEISPYLLEKLIRSPITLRNLRSLHLSALTCSPSTPLPLPSFASGSGAWATYRYARLTALLVTYLPQLEELACFEMGTHGTVRPLTFGSLRALSKLHKLKVDFNLLVHFGTYMVSPLLPPWDATSGLLPKGVKQVHLMNAKTATLMYAWGGYGNSEHVWHFLKEPGAPVLPALEKFTVDVVRDARLQPFFLGKAVEDKMLEELEGAAERAVGRGLEYTVNDLRELPGIE</sequence>
<keyword evidence="2" id="KW-1185">Reference proteome</keyword>
<proteinExistence type="predicted"/>
<organism evidence="1 2">
    <name type="scientific">Neocucurbitaria cava</name>
    <dbReference type="NCBI Taxonomy" id="798079"/>
    <lineage>
        <taxon>Eukaryota</taxon>
        <taxon>Fungi</taxon>
        <taxon>Dikarya</taxon>
        <taxon>Ascomycota</taxon>
        <taxon>Pezizomycotina</taxon>
        <taxon>Dothideomycetes</taxon>
        <taxon>Pleosporomycetidae</taxon>
        <taxon>Pleosporales</taxon>
        <taxon>Pleosporineae</taxon>
        <taxon>Cucurbitariaceae</taxon>
        <taxon>Neocucurbitaria</taxon>
    </lineage>
</organism>
<dbReference type="EMBL" id="JAPEUY010000004">
    <property type="protein sequence ID" value="KAJ4373936.1"/>
    <property type="molecule type" value="Genomic_DNA"/>
</dbReference>
<name>A0A9W9CNX2_9PLEO</name>